<protein>
    <submittedName>
        <fullName evidence="1">Uncharacterized protein</fullName>
    </submittedName>
</protein>
<comment type="caution">
    <text evidence="1">The sequence shown here is derived from an EMBL/GenBank/DDBJ whole genome shotgun (WGS) entry which is preliminary data.</text>
</comment>
<dbReference type="EMBL" id="SIJL01000004">
    <property type="protein sequence ID" value="TBH21069.1"/>
    <property type="molecule type" value="Genomic_DNA"/>
</dbReference>
<reference evidence="1 2" key="1">
    <citation type="submission" date="2019-02" db="EMBL/GenBank/DDBJ databases">
        <title>Thermus sp. a novel from hot spring.</title>
        <authorList>
            <person name="Zhao Z."/>
        </authorList>
    </citation>
    <scope>NUCLEOTIDE SEQUENCE [LARGE SCALE GENOMIC DNA]</scope>
    <source>
        <strain evidence="1 2">CFH 72773T</strain>
    </source>
</reference>
<gene>
    <name evidence="1" type="ORF">ETP66_04660</name>
</gene>
<keyword evidence="2" id="KW-1185">Reference proteome</keyword>
<proteinExistence type="predicted"/>
<name>A0A4Q9B530_9DEIN</name>
<dbReference type="RefSeq" id="WP_130841087.1">
    <property type="nucleotide sequence ID" value="NZ_SIJL01000004.1"/>
</dbReference>
<dbReference type="Proteomes" id="UP000292858">
    <property type="component" value="Unassembled WGS sequence"/>
</dbReference>
<evidence type="ECO:0000313" key="2">
    <source>
        <dbReference type="Proteomes" id="UP000292858"/>
    </source>
</evidence>
<organism evidence="1 2">
    <name type="scientific">Thermus thermamylovorans</name>
    <dbReference type="NCBI Taxonomy" id="2509362"/>
    <lineage>
        <taxon>Bacteria</taxon>
        <taxon>Thermotogati</taxon>
        <taxon>Deinococcota</taxon>
        <taxon>Deinococci</taxon>
        <taxon>Thermales</taxon>
        <taxon>Thermaceae</taxon>
        <taxon>Thermus</taxon>
    </lineage>
</organism>
<dbReference type="AlphaFoldDB" id="A0A4Q9B530"/>
<dbReference type="OrthoDB" id="9992167at2"/>
<sequence>MVKRIGAWILGVVLGVGALAQGGDQAWVQVYAEGQLVAQGGLHQILPPRPLGQAEARLWLEGEVYTFALAQAGKTLGETRVWLNGRTEALAKVAAEIWAALRGEKDLAVFWAGQRVVGLVEVNPQARVHATGATHVTLILGGQERTLEVHHAGAVLVEVAVKVDGRVRSLVEVALAASSSQAGAGDQTGGAGEVRGRGGVSIGIGLGLGR</sequence>
<evidence type="ECO:0000313" key="1">
    <source>
        <dbReference type="EMBL" id="TBH21069.1"/>
    </source>
</evidence>
<accession>A0A4Q9B530</accession>